<feature type="transmembrane region" description="Helical" evidence="1">
    <location>
        <begin position="453"/>
        <end position="471"/>
    </location>
</feature>
<dbReference type="GeneID" id="14910530"/>
<dbReference type="EMBL" id="GL983147">
    <property type="protein sequence ID" value="EGR34338.1"/>
    <property type="molecule type" value="Genomic_DNA"/>
</dbReference>
<evidence type="ECO:0008006" key="4">
    <source>
        <dbReference type="Google" id="ProtNLM"/>
    </source>
</evidence>
<evidence type="ECO:0000313" key="3">
    <source>
        <dbReference type="Proteomes" id="UP000008983"/>
    </source>
</evidence>
<protein>
    <recommendedName>
        <fullName evidence="4">Transmembrane protein</fullName>
    </recommendedName>
</protein>
<dbReference type="InParanoid" id="G0QKB6"/>
<sequence>MLQIKIFYSNLITINFIIKTTMQTINNNNYNNLKIQCIKIGKYNFILQINIQTIIFYFFSIPLSIQNTMVQQCEPYDQQKYYYYQNKQENLYNNPQIYQKLQNQRNQQNNHVSNEQFFIQRNQGNDLTKSKSENQQIYQNYQLNQNENEYQIQSNLEIQYNLKKTNSQDITQITQLQNSQDQYLQNQNQLKNSQINNNNYDNNISFQNNKTNKNQDLVEKWQPENLLSQDSDLNLITQVLKNNKFDQEVLNQVLNDIKQYKLSKQLLITAIKLQKENTIKIKIQNLKYNNFKELQLKIINNKYSPYKLINFNRRNKQIQEQSQTFSQILIIFDLYILFISYFQISYFILYLFKVLFIKFNRLSLCNLFNFRTFSKILIIFEMFQHQISKLEICNQIIIQHQTLLILIRNTQILINSNQIFYFKIYLSNTISQKTNQNNIKSLEFNKIFIENDIEFLIFIQVIFIQFFPYYIETIRIFFIILLNYYLQYLIVLTFTIQRPIIQFISVHISQYHNIQFLNMNHQVF</sequence>
<keyword evidence="1" id="KW-0472">Membrane</keyword>
<keyword evidence="1" id="KW-0812">Transmembrane</keyword>
<evidence type="ECO:0000313" key="2">
    <source>
        <dbReference type="EMBL" id="EGR34338.1"/>
    </source>
</evidence>
<dbReference type="Proteomes" id="UP000008983">
    <property type="component" value="Unassembled WGS sequence"/>
</dbReference>
<feature type="transmembrane region" description="Helical" evidence="1">
    <location>
        <begin position="328"/>
        <end position="352"/>
    </location>
</feature>
<dbReference type="eggNOG" id="ENOG502R2Y5">
    <property type="taxonomic scope" value="Eukaryota"/>
</dbReference>
<proteinExistence type="predicted"/>
<dbReference type="AlphaFoldDB" id="G0QKB6"/>
<keyword evidence="3" id="KW-1185">Reference proteome</keyword>
<evidence type="ECO:0000256" key="1">
    <source>
        <dbReference type="SAM" id="Phobius"/>
    </source>
</evidence>
<organism evidence="2 3">
    <name type="scientific">Ichthyophthirius multifiliis</name>
    <name type="common">White spot disease agent</name>
    <name type="synonym">Ich</name>
    <dbReference type="NCBI Taxonomy" id="5932"/>
    <lineage>
        <taxon>Eukaryota</taxon>
        <taxon>Sar</taxon>
        <taxon>Alveolata</taxon>
        <taxon>Ciliophora</taxon>
        <taxon>Intramacronucleata</taxon>
        <taxon>Oligohymenophorea</taxon>
        <taxon>Hymenostomatida</taxon>
        <taxon>Ophryoglenina</taxon>
        <taxon>Ichthyophthirius</taxon>
    </lineage>
</organism>
<keyword evidence="1" id="KW-1133">Transmembrane helix</keyword>
<dbReference type="RefSeq" id="XP_004039642.1">
    <property type="nucleotide sequence ID" value="XM_004039594.1"/>
</dbReference>
<feature type="transmembrane region" description="Helical" evidence="1">
    <location>
        <begin position="477"/>
        <end position="496"/>
    </location>
</feature>
<name>G0QKB6_ICHMU</name>
<gene>
    <name evidence="2" type="ORF">IMG5_015620</name>
</gene>
<reference evidence="2 3" key="1">
    <citation type="submission" date="2011-07" db="EMBL/GenBank/DDBJ databases">
        <authorList>
            <person name="Coyne R."/>
            <person name="Brami D."/>
            <person name="Johnson J."/>
            <person name="Hostetler J."/>
            <person name="Hannick L."/>
            <person name="Clark T."/>
            <person name="Cassidy-Hanley D."/>
            <person name="Inman J."/>
        </authorList>
    </citation>
    <scope>NUCLEOTIDE SEQUENCE [LARGE SCALE GENOMIC DNA]</scope>
    <source>
        <strain evidence="2 3">G5</strain>
    </source>
</reference>
<accession>G0QKB6</accession>